<organism evidence="2 3">
    <name type="scientific">Pleuronectes platessa</name>
    <name type="common">European plaice</name>
    <dbReference type="NCBI Taxonomy" id="8262"/>
    <lineage>
        <taxon>Eukaryota</taxon>
        <taxon>Metazoa</taxon>
        <taxon>Chordata</taxon>
        <taxon>Craniata</taxon>
        <taxon>Vertebrata</taxon>
        <taxon>Euteleostomi</taxon>
        <taxon>Actinopterygii</taxon>
        <taxon>Neopterygii</taxon>
        <taxon>Teleostei</taxon>
        <taxon>Neoteleostei</taxon>
        <taxon>Acanthomorphata</taxon>
        <taxon>Carangaria</taxon>
        <taxon>Pleuronectiformes</taxon>
        <taxon>Pleuronectoidei</taxon>
        <taxon>Pleuronectidae</taxon>
        <taxon>Pleuronectes</taxon>
    </lineage>
</organism>
<dbReference type="EMBL" id="CADEAL010001226">
    <property type="protein sequence ID" value="CAB1430402.1"/>
    <property type="molecule type" value="Genomic_DNA"/>
</dbReference>
<evidence type="ECO:0000256" key="1">
    <source>
        <dbReference type="SAM" id="MobiDB-lite"/>
    </source>
</evidence>
<comment type="caution">
    <text evidence="2">The sequence shown here is derived from an EMBL/GenBank/DDBJ whole genome shotgun (WGS) entry which is preliminary data.</text>
</comment>
<dbReference type="AlphaFoldDB" id="A0A9N7UH67"/>
<evidence type="ECO:0000313" key="2">
    <source>
        <dbReference type="EMBL" id="CAB1430402.1"/>
    </source>
</evidence>
<keyword evidence="3" id="KW-1185">Reference proteome</keyword>
<gene>
    <name evidence="2" type="ORF">PLEPLA_LOCUS18384</name>
</gene>
<sequence>MSISGRGLDHKQCLNHFSQFATCSTARTCIDAFDDRRIQSSVVPLSGLYPSMGPEVVWDSQVKKKRKKKSGRCCRRLGKQTSSQTVGNRGKPRPVAR</sequence>
<name>A0A9N7UH67_PLEPL</name>
<evidence type="ECO:0000313" key="3">
    <source>
        <dbReference type="Proteomes" id="UP001153269"/>
    </source>
</evidence>
<feature type="region of interest" description="Disordered" evidence="1">
    <location>
        <begin position="60"/>
        <end position="97"/>
    </location>
</feature>
<reference evidence="2" key="1">
    <citation type="submission" date="2020-03" db="EMBL/GenBank/DDBJ databases">
        <authorList>
            <person name="Weist P."/>
        </authorList>
    </citation>
    <scope>NUCLEOTIDE SEQUENCE</scope>
</reference>
<proteinExistence type="predicted"/>
<feature type="compositionally biased region" description="Basic residues" evidence="1">
    <location>
        <begin position="63"/>
        <end position="78"/>
    </location>
</feature>
<protein>
    <submittedName>
        <fullName evidence="2">Uncharacterized protein</fullName>
    </submittedName>
</protein>
<accession>A0A9N7UH67</accession>
<dbReference type="Proteomes" id="UP001153269">
    <property type="component" value="Unassembled WGS sequence"/>
</dbReference>